<evidence type="ECO:0000313" key="3">
    <source>
        <dbReference type="Proteomes" id="UP000290572"/>
    </source>
</evidence>
<name>A0A498MB68_LABRO</name>
<proteinExistence type="predicted"/>
<protein>
    <submittedName>
        <fullName evidence="2">Uncharacterized protein</fullName>
    </submittedName>
</protein>
<feature type="compositionally biased region" description="Polar residues" evidence="1">
    <location>
        <begin position="62"/>
        <end position="75"/>
    </location>
</feature>
<accession>A0A498MB68</accession>
<sequence length="245" mass="27012">MSSEEQAASLPHAEASDRPSRQRRTPKHLEDYLLDYSHHRQAPSSQPAEEVPEEQRGAAATVSMTSQTRPSSSQGPRGMELNCCSHADCLLSKLPKFLRDGFIEYLQLRFADQRVVPGLPLLCSVQVSMTFLLQMPDESICPQSVVDLKDSGDELMLTKCPYSSHPLITSPSSAAAVSGRYCSLIHTIPAPHQRSAEFRGHPLIHMIPAPSQSSAKLSPTPVIATQHLLGWGRCWWFENIRASGT</sequence>
<evidence type="ECO:0000256" key="1">
    <source>
        <dbReference type="SAM" id="MobiDB-lite"/>
    </source>
</evidence>
<evidence type="ECO:0000313" key="2">
    <source>
        <dbReference type="EMBL" id="RXN17490.1"/>
    </source>
</evidence>
<dbReference type="Proteomes" id="UP000290572">
    <property type="component" value="Unassembled WGS sequence"/>
</dbReference>
<feature type="region of interest" description="Disordered" evidence="1">
    <location>
        <begin position="1"/>
        <end position="78"/>
    </location>
</feature>
<dbReference type="AlphaFoldDB" id="A0A498MB68"/>
<dbReference type="EMBL" id="QBIY01012743">
    <property type="protein sequence ID" value="RXN17490.1"/>
    <property type="molecule type" value="Genomic_DNA"/>
</dbReference>
<organism evidence="2 3">
    <name type="scientific">Labeo rohita</name>
    <name type="common">Indian major carp</name>
    <name type="synonym">Cyprinus rohita</name>
    <dbReference type="NCBI Taxonomy" id="84645"/>
    <lineage>
        <taxon>Eukaryota</taxon>
        <taxon>Metazoa</taxon>
        <taxon>Chordata</taxon>
        <taxon>Craniata</taxon>
        <taxon>Vertebrata</taxon>
        <taxon>Euteleostomi</taxon>
        <taxon>Actinopterygii</taxon>
        <taxon>Neopterygii</taxon>
        <taxon>Teleostei</taxon>
        <taxon>Ostariophysi</taxon>
        <taxon>Cypriniformes</taxon>
        <taxon>Cyprinidae</taxon>
        <taxon>Labeoninae</taxon>
        <taxon>Labeonini</taxon>
        <taxon>Labeo</taxon>
    </lineage>
</organism>
<reference evidence="2 3" key="1">
    <citation type="submission" date="2018-03" db="EMBL/GenBank/DDBJ databases">
        <title>Draft genome sequence of Rohu Carp (Labeo rohita).</title>
        <authorList>
            <person name="Das P."/>
            <person name="Kushwaha B."/>
            <person name="Joshi C.G."/>
            <person name="Kumar D."/>
            <person name="Nagpure N.S."/>
            <person name="Sahoo L."/>
            <person name="Das S.P."/>
            <person name="Bit A."/>
            <person name="Patnaik S."/>
            <person name="Meher P.K."/>
            <person name="Jayasankar P."/>
            <person name="Koringa P.G."/>
            <person name="Patel N.V."/>
            <person name="Hinsu A.T."/>
            <person name="Kumar R."/>
            <person name="Pandey M."/>
            <person name="Agarwal S."/>
            <person name="Srivastava S."/>
            <person name="Singh M."/>
            <person name="Iquebal M.A."/>
            <person name="Jaiswal S."/>
            <person name="Angadi U.B."/>
            <person name="Kumar N."/>
            <person name="Raza M."/>
            <person name="Shah T.M."/>
            <person name="Rai A."/>
            <person name="Jena J.K."/>
        </authorList>
    </citation>
    <scope>NUCLEOTIDE SEQUENCE [LARGE SCALE GENOMIC DNA]</scope>
    <source>
        <strain evidence="2">DASCIFA01</strain>
        <tissue evidence="2">Testis</tissue>
    </source>
</reference>
<comment type="caution">
    <text evidence="2">The sequence shown here is derived from an EMBL/GenBank/DDBJ whole genome shotgun (WGS) entry which is preliminary data.</text>
</comment>
<gene>
    <name evidence="2" type="ORF">ROHU_026770</name>
</gene>
<keyword evidence="3" id="KW-1185">Reference proteome</keyword>